<dbReference type="EMBL" id="CAFBOS010000006">
    <property type="protein sequence ID" value="CAB4978111.1"/>
    <property type="molecule type" value="Genomic_DNA"/>
</dbReference>
<protein>
    <submittedName>
        <fullName evidence="3">Unannotated protein</fullName>
    </submittedName>
</protein>
<evidence type="ECO:0000313" key="2">
    <source>
        <dbReference type="EMBL" id="CAB4812875.1"/>
    </source>
</evidence>
<dbReference type="EMBL" id="CAFBMH010000001">
    <property type="protein sequence ID" value="CAB4888748.1"/>
    <property type="molecule type" value="Genomic_DNA"/>
</dbReference>
<evidence type="ECO:0000313" key="4">
    <source>
        <dbReference type="EMBL" id="CAB4978111.1"/>
    </source>
</evidence>
<accession>A0A6J7F4P0</accession>
<proteinExistence type="predicted"/>
<organism evidence="3">
    <name type="scientific">freshwater metagenome</name>
    <dbReference type="NCBI Taxonomy" id="449393"/>
    <lineage>
        <taxon>unclassified sequences</taxon>
        <taxon>metagenomes</taxon>
        <taxon>ecological metagenomes</taxon>
    </lineage>
</organism>
<evidence type="ECO:0000313" key="1">
    <source>
        <dbReference type="EMBL" id="CAB4729535.1"/>
    </source>
</evidence>
<dbReference type="EMBL" id="CAFABA010000003">
    <property type="protein sequence ID" value="CAB4812875.1"/>
    <property type="molecule type" value="Genomic_DNA"/>
</dbReference>
<reference evidence="3" key="1">
    <citation type="submission" date="2020-05" db="EMBL/GenBank/DDBJ databases">
        <authorList>
            <person name="Chiriac C."/>
            <person name="Salcher M."/>
            <person name="Ghai R."/>
            <person name="Kavagutti S V."/>
        </authorList>
    </citation>
    <scope>NUCLEOTIDE SEQUENCE</scope>
</reference>
<name>A0A6J7F4P0_9ZZZZ</name>
<dbReference type="EMBL" id="CAEZYR010000008">
    <property type="protein sequence ID" value="CAB4729535.1"/>
    <property type="molecule type" value="Genomic_DNA"/>
</dbReference>
<dbReference type="AlphaFoldDB" id="A0A6J7F4P0"/>
<evidence type="ECO:0000313" key="3">
    <source>
        <dbReference type="EMBL" id="CAB4888748.1"/>
    </source>
</evidence>
<gene>
    <name evidence="1" type="ORF">UFOPK2754_00378</name>
    <name evidence="2" type="ORF">UFOPK3139_00120</name>
    <name evidence="3" type="ORF">UFOPK3543_00064</name>
    <name evidence="4" type="ORF">UFOPK3967_00177</name>
</gene>
<sequence length="155" mass="17544">MAIEKRLIQFTDDDLDEVVTAVRDLRDGEWLNIEPYLREEDLDELRDRIPHPLVRMFQKAGAPIPLGTLARTGAVLSVGLEHPHAAKAIPYLRDNGVLTPREWKIKQDHPRRGIVLEVAADTAPVMLITWIVDAARLLSAARIERSWTALVSTQR</sequence>